<protein>
    <recommendedName>
        <fullName evidence="4">Lipoprotein</fullName>
    </recommendedName>
</protein>
<organism evidence="2 3">
    <name type="scientific">Paenibacillus silagei</name>
    <dbReference type="NCBI Taxonomy" id="1670801"/>
    <lineage>
        <taxon>Bacteria</taxon>
        <taxon>Bacillati</taxon>
        <taxon>Bacillota</taxon>
        <taxon>Bacilli</taxon>
        <taxon>Bacillales</taxon>
        <taxon>Paenibacillaceae</taxon>
        <taxon>Paenibacillus</taxon>
    </lineage>
</organism>
<dbReference type="Proteomes" id="UP000773462">
    <property type="component" value="Unassembled WGS sequence"/>
</dbReference>
<gene>
    <name evidence="2" type="ORF">J2Z70_005036</name>
</gene>
<feature type="chain" id="PRO_5047487329" description="Lipoprotein" evidence="1">
    <location>
        <begin position="27"/>
        <end position="289"/>
    </location>
</feature>
<name>A0ABS4P005_9BACL</name>
<proteinExistence type="predicted"/>
<evidence type="ECO:0000256" key="1">
    <source>
        <dbReference type="SAM" id="SignalP"/>
    </source>
</evidence>
<evidence type="ECO:0008006" key="4">
    <source>
        <dbReference type="Google" id="ProtNLM"/>
    </source>
</evidence>
<reference evidence="2 3" key="1">
    <citation type="submission" date="2021-03" db="EMBL/GenBank/DDBJ databases">
        <title>Genomic Encyclopedia of Type Strains, Phase IV (KMG-IV): sequencing the most valuable type-strain genomes for metagenomic binning, comparative biology and taxonomic classification.</title>
        <authorList>
            <person name="Goeker M."/>
        </authorList>
    </citation>
    <scope>NUCLEOTIDE SEQUENCE [LARGE SCALE GENOMIC DNA]</scope>
    <source>
        <strain evidence="2 3">DSM 101953</strain>
    </source>
</reference>
<keyword evidence="1" id="KW-0732">Signal</keyword>
<accession>A0ABS4P005</accession>
<comment type="caution">
    <text evidence="2">The sequence shown here is derived from an EMBL/GenBank/DDBJ whole genome shotgun (WGS) entry which is preliminary data.</text>
</comment>
<evidence type="ECO:0000313" key="2">
    <source>
        <dbReference type="EMBL" id="MBP2114852.1"/>
    </source>
</evidence>
<dbReference type="PROSITE" id="PS51257">
    <property type="entry name" value="PROKAR_LIPOPROTEIN"/>
    <property type="match status" value="1"/>
</dbReference>
<dbReference type="RefSeq" id="WP_209877633.1">
    <property type="nucleotide sequence ID" value="NZ_JAGGLV010000021.1"/>
</dbReference>
<sequence length="289" mass="31269">MMNLRCVRTGTLALLMLSSLTFSGCAGVKDKPAAEDLNLVMAGMDGTDGVSFEGAAALLIDGKTIPESSLYYGGKVADHNRVSLYSLLPDGGHPASAAESGPRSLEQGSGDAPVYYTRMVKEDGKWTMKKASPALGGSNPLEALNPLRQLEELEKMGKKVTEEAGSARGTRVLRIELTAEEARRQLSAELAQKMQAIKPAARIGAAAPADTQAKALAAKTALWEWEQKQTELQQRLNQADIRTVYYLKVDPKRNLPIRLTSNRTLTYPGKAGATTEEAYITQVDFYGYQ</sequence>
<feature type="signal peptide" evidence="1">
    <location>
        <begin position="1"/>
        <end position="26"/>
    </location>
</feature>
<dbReference type="EMBL" id="JAGGLV010000021">
    <property type="protein sequence ID" value="MBP2114852.1"/>
    <property type="molecule type" value="Genomic_DNA"/>
</dbReference>
<keyword evidence="3" id="KW-1185">Reference proteome</keyword>
<evidence type="ECO:0000313" key="3">
    <source>
        <dbReference type="Proteomes" id="UP000773462"/>
    </source>
</evidence>